<dbReference type="GO" id="GO:0043190">
    <property type="term" value="C:ATP-binding cassette (ABC) transporter complex"/>
    <property type="evidence" value="ECO:0007669"/>
    <property type="project" value="InterPro"/>
</dbReference>
<reference evidence="6" key="1">
    <citation type="submission" date="2007-04" db="EMBL/GenBank/DDBJ databases">
        <authorList>
            <person name="Fulton L."/>
            <person name="Clifton S."/>
            <person name="Fulton B."/>
            <person name="Xu J."/>
            <person name="Minx P."/>
            <person name="Pepin K.H."/>
            <person name="Johnson M."/>
            <person name="Thiruvilangam P."/>
            <person name="Bhonagiri V."/>
            <person name="Nash W.E."/>
            <person name="Mardis E.R."/>
            <person name="Wilson R.K."/>
        </authorList>
    </citation>
    <scope>NUCLEOTIDE SEQUENCE [LARGE SCALE GENOMIC DNA]</scope>
    <source>
        <strain evidence="6">ATCC 17982</strain>
    </source>
</reference>
<organism evidence="6 7">
    <name type="scientific">Schaalia dentiphila ATCC 17982</name>
    <dbReference type="NCBI Taxonomy" id="411466"/>
    <lineage>
        <taxon>Bacteria</taxon>
        <taxon>Bacillati</taxon>
        <taxon>Actinomycetota</taxon>
        <taxon>Actinomycetes</taxon>
        <taxon>Actinomycetales</taxon>
        <taxon>Actinomycetaceae</taxon>
        <taxon>Schaalia</taxon>
        <taxon>Schaalia dentiphila</taxon>
    </lineage>
</organism>
<dbReference type="Gene3D" id="3.40.190.10">
    <property type="entry name" value="Periplasmic binding protein-like II"/>
    <property type="match status" value="1"/>
</dbReference>
<evidence type="ECO:0000256" key="4">
    <source>
        <dbReference type="SAM" id="SignalP"/>
    </source>
</evidence>
<protein>
    <submittedName>
        <fullName evidence="6">ABC transporter, substrate-binding protein, family 5</fullName>
    </submittedName>
</protein>
<dbReference type="CDD" id="cd00995">
    <property type="entry name" value="PBP2_NikA_DppA_OppA_like"/>
    <property type="match status" value="1"/>
</dbReference>
<dbReference type="HOGENOM" id="CLU_017028_7_4_11"/>
<dbReference type="PIRSF" id="PIRSF002741">
    <property type="entry name" value="MppA"/>
    <property type="match status" value="1"/>
</dbReference>
<dbReference type="SUPFAM" id="SSF53850">
    <property type="entry name" value="Periplasmic binding protein-like II"/>
    <property type="match status" value="1"/>
</dbReference>
<accession>A7BDU6</accession>
<dbReference type="InterPro" id="IPR000914">
    <property type="entry name" value="SBP_5_dom"/>
</dbReference>
<keyword evidence="3 4" id="KW-0732">Signal</keyword>
<sequence>MHIARIPRTAATLASVAAMMCATLAACAPSGGGAAQSASREGTIAVGLPGSLSTLDTAHETGIINYYVAQVVSEGLLAVGKDGQLIPAIASAYHTDDAQTWVFDIRPDALFQDGNPVTIDDVLFSIDIAKDPDKSPSSAVYWPAGVQAEQSGDNQITITLPAPAVNFGWTVTANGGLWITEKSFYEAAASYGSSADLIMGTGPYKAVSFQPDSKAVFEKSGTWWGGDTSAQTIEFDFFSDENARFLAQKNGTIDISTQLPIDQVSQFQGINGVSVLTESDRSYVGLTFDQNIEPFDDIHVRKAIAHAVDRSTIVSSILKGQATVATGIEPPDQLGSEIGEQAAADAQAGLPIDSFDLDAARAELAQSKVPGGFDAELTYPSSIPDLGSAALAIADNLKQIGINLTVTSKPIEEWISEVGSGTYGLSYMSYTSTTGDPGEVAGWLLGPDNPARYENAQVQGLIASQATQTDPGKRVTDIVEAERIAQENTIYSPLWWGKTSTAFSSRVTPTEYTPYFFMTPWASSLELAK</sequence>
<evidence type="ECO:0000259" key="5">
    <source>
        <dbReference type="Pfam" id="PF00496"/>
    </source>
</evidence>
<dbReference type="PANTHER" id="PTHR30290">
    <property type="entry name" value="PERIPLASMIC BINDING COMPONENT OF ABC TRANSPORTER"/>
    <property type="match status" value="1"/>
</dbReference>
<dbReference type="GO" id="GO:1904680">
    <property type="term" value="F:peptide transmembrane transporter activity"/>
    <property type="evidence" value="ECO:0007669"/>
    <property type="project" value="TreeGrafter"/>
</dbReference>
<keyword evidence="2" id="KW-0813">Transport</keyword>
<gene>
    <name evidence="6" type="ORF">ACTODO_01841</name>
</gene>
<dbReference type="Proteomes" id="UP000003553">
    <property type="component" value="Unassembled WGS sequence"/>
</dbReference>
<dbReference type="eggNOG" id="COG0747">
    <property type="taxonomic scope" value="Bacteria"/>
</dbReference>
<dbReference type="GO" id="GO:0015833">
    <property type="term" value="P:peptide transport"/>
    <property type="evidence" value="ECO:0007669"/>
    <property type="project" value="TreeGrafter"/>
</dbReference>
<name>A7BDU6_9ACTO</name>
<dbReference type="InterPro" id="IPR039424">
    <property type="entry name" value="SBP_5"/>
</dbReference>
<dbReference type="PANTHER" id="PTHR30290:SF9">
    <property type="entry name" value="OLIGOPEPTIDE-BINDING PROTEIN APPA"/>
    <property type="match status" value="1"/>
</dbReference>
<feature type="domain" description="Solute-binding protein family 5" evidence="5">
    <location>
        <begin position="85"/>
        <end position="449"/>
    </location>
</feature>
<keyword evidence="7" id="KW-1185">Reference proteome</keyword>
<comment type="caution">
    <text evidence="6">The sequence shown here is derived from an EMBL/GenBank/DDBJ whole genome shotgun (WGS) entry which is preliminary data.</text>
</comment>
<evidence type="ECO:0000256" key="1">
    <source>
        <dbReference type="ARBA" id="ARBA00005695"/>
    </source>
</evidence>
<evidence type="ECO:0000256" key="2">
    <source>
        <dbReference type="ARBA" id="ARBA00022448"/>
    </source>
</evidence>
<dbReference type="Gene3D" id="3.10.105.10">
    <property type="entry name" value="Dipeptide-binding Protein, Domain 3"/>
    <property type="match status" value="1"/>
</dbReference>
<evidence type="ECO:0000313" key="6">
    <source>
        <dbReference type="EMBL" id="EDN81370.1"/>
    </source>
</evidence>
<evidence type="ECO:0000313" key="7">
    <source>
        <dbReference type="Proteomes" id="UP000003553"/>
    </source>
</evidence>
<dbReference type="GO" id="GO:0042597">
    <property type="term" value="C:periplasmic space"/>
    <property type="evidence" value="ECO:0007669"/>
    <property type="project" value="UniProtKB-ARBA"/>
</dbReference>
<reference evidence="6" key="2">
    <citation type="submission" date="2015-05" db="EMBL/GenBank/DDBJ databases">
        <title>Draft genome sequence of Actinomyces odontolyticus (ATCC 17982).</title>
        <authorList>
            <person name="Sudarsanam P."/>
            <person name="Ley R."/>
            <person name="Guruge J."/>
            <person name="Turnbaugh P.J."/>
            <person name="Mahowald M."/>
            <person name="Liep D."/>
            <person name="Gordon J."/>
        </authorList>
    </citation>
    <scope>NUCLEOTIDE SEQUENCE</scope>
    <source>
        <strain evidence="6">ATCC 17982</strain>
    </source>
</reference>
<evidence type="ECO:0000256" key="3">
    <source>
        <dbReference type="ARBA" id="ARBA00022729"/>
    </source>
</evidence>
<dbReference type="RefSeq" id="WP_003792983.1">
    <property type="nucleotide sequence ID" value="NZ_DS264586.1"/>
</dbReference>
<dbReference type="EMBL" id="AAYI02000004">
    <property type="protein sequence ID" value="EDN81370.1"/>
    <property type="molecule type" value="Genomic_DNA"/>
</dbReference>
<comment type="similarity">
    <text evidence="1">Belongs to the bacterial solute-binding protein 5 family.</text>
</comment>
<dbReference type="InterPro" id="IPR030678">
    <property type="entry name" value="Peptide/Ni-bd"/>
</dbReference>
<dbReference type="PROSITE" id="PS51257">
    <property type="entry name" value="PROKAR_LIPOPROTEIN"/>
    <property type="match status" value="1"/>
</dbReference>
<proteinExistence type="inferred from homology"/>
<dbReference type="Pfam" id="PF00496">
    <property type="entry name" value="SBP_bac_5"/>
    <property type="match status" value="1"/>
</dbReference>
<dbReference type="AlphaFoldDB" id="A7BDU6"/>
<feature type="signal peptide" evidence="4">
    <location>
        <begin position="1"/>
        <end position="28"/>
    </location>
</feature>
<feature type="chain" id="PRO_5038629198" evidence="4">
    <location>
        <begin position="29"/>
        <end position="529"/>
    </location>
</feature>